<protein>
    <submittedName>
        <fullName evidence="1">GDSL esterase/lipase</fullName>
    </submittedName>
</protein>
<sequence>MKPQHKHLLLLTLLFIVSVSLFMSKLSRAQTLTKQKASNHSISAVFVFGDSTVDPGNNNYIETVFKSNFPPYGKDFPSHIATGRFTNGRLVTDYIGKLIR</sequence>
<comment type="caution">
    <text evidence="1">The sequence shown here is derived from an EMBL/GenBank/DDBJ whole genome shotgun (WGS) entry which is preliminary data.</text>
</comment>
<organism evidence="1 2">
    <name type="scientific">Camellia lanceoleosa</name>
    <dbReference type="NCBI Taxonomy" id="1840588"/>
    <lineage>
        <taxon>Eukaryota</taxon>
        <taxon>Viridiplantae</taxon>
        <taxon>Streptophyta</taxon>
        <taxon>Embryophyta</taxon>
        <taxon>Tracheophyta</taxon>
        <taxon>Spermatophyta</taxon>
        <taxon>Magnoliopsida</taxon>
        <taxon>eudicotyledons</taxon>
        <taxon>Gunneridae</taxon>
        <taxon>Pentapetalae</taxon>
        <taxon>asterids</taxon>
        <taxon>Ericales</taxon>
        <taxon>Theaceae</taxon>
        <taxon>Camellia</taxon>
    </lineage>
</organism>
<keyword evidence="2" id="KW-1185">Reference proteome</keyword>
<evidence type="ECO:0000313" key="1">
    <source>
        <dbReference type="EMBL" id="KAI7999264.1"/>
    </source>
</evidence>
<proteinExistence type="predicted"/>
<reference evidence="1 2" key="1">
    <citation type="journal article" date="2022" name="Plant J.">
        <title>Chromosome-level genome of Camellia lanceoleosa provides a valuable resource for understanding genome evolution and self-incompatibility.</title>
        <authorList>
            <person name="Gong W."/>
            <person name="Xiao S."/>
            <person name="Wang L."/>
            <person name="Liao Z."/>
            <person name="Chang Y."/>
            <person name="Mo W."/>
            <person name="Hu G."/>
            <person name="Li W."/>
            <person name="Zhao G."/>
            <person name="Zhu H."/>
            <person name="Hu X."/>
            <person name="Ji K."/>
            <person name="Xiang X."/>
            <person name="Song Q."/>
            <person name="Yuan D."/>
            <person name="Jin S."/>
            <person name="Zhang L."/>
        </authorList>
    </citation>
    <scope>NUCLEOTIDE SEQUENCE [LARGE SCALE GENOMIC DNA]</scope>
    <source>
        <strain evidence="1">SQ_2022a</strain>
    </source>
</reference>
<name>A0ACC0GE69_9ERIC</name>
<dbReference type="Proteomes" id="UP001060215">
    <property type="component" value="Chromosome 8"/>
</dbReference>
<evidence type="ECO:0000313" key="2">
    <source>
        <dbReference type="Proteomes" id="UP001060215"/>
    </source>
</evidence>
<dbReference type="EMBL" id="CM045765">
    <property type="protein sequence ID" value="KAI7999264.1"/>
    <property type="molecule type" value="Genomic_DNA"/>
</dbReference>
<gene>
    <name evidence="1" type="ORF">LOK49_LG09G00812</name>
</gene>
<accession>A0ACC0GE69</accession>